<protein>
    <recommendedName>
        <fullName evidence="2">Nitrogen regulatory protein areA GATA-like domain-containing protein</fullName>
    </recommendedName>
</protein>
<feature type="compositionally biased region" description="Basic and acidic residues" evidence="1">
    <location>
        <begin position="120"/>
        <end position="133"/>
    </location>
</feature>
<dbReference type="STRING" id="765440.A0A0C3GFD9"/>
<evidence type="ECO:0000259" key="2">
    <source>
        <dbReference type="Pfam" id="PF08550"/>
    </source>
</evidence>
<feature type="compositionally biased region" description="Low complexity" evidence="1">
    <location>
        <begin position="156"/>
        <end position="169"/>
    </location>
</feature>
<feature type="compositionally biased region" description="Acidic residues" evidence="1">
    <location>
        <begin position="327"/>
        <end position="349"/>
    </location>
</feature>
<feature type="region of interest" description="Disordered" evidence="1">
    <location>
        <begin position="620"/>
        <end position="674"/>
    </location>
</feature>
<dbReference type="Proteomes" id="UP000054166">
    <property type="component" value="Unassembled WGS sequence"/>
</dbReference>
<dbReference type="GO" id="GO:0005773">
    <property type="term" value="C:vacuole"/>
    <property type="evidence" value="ECO:0007669"/>
    <property type="project" value="GOC"/>
</dbReference>
<dbReference type="AlphaFoldDB" id="A0A0C3GFD9"/>
<dbReference type="PANTHER" id="PTHR28051">
    <property type="entry name" value="PROTEIN MTL1-RELATED"/>
    <property type="match status" value="1"/>
</dbReference>
<reference evidence="3 4" key="1">
    <citation type="submission" date="2014-04" db="EMBL/GenBank/DDBJ databases">
        <authorList>
            <consortium name="DOE Joint Genome Institute"/>
            <person name="Kuo A."/>
            <person name="Tarkka M."/>
            <person name="Buscot F."/>
            <person name="Kohler A."/>
            <person name="Nagy L.G."/>
            <person name="Floudas D."/>
            <person name="Copeland A."/>
            <person name="Barry K.W."/>
            <person name="Cichocki N."/>
            <person name="Veneault-Fourrey C."/>
            <person name="LaButti K."/>
            <person name="Lindquist E.A."/>
            <person name="Lipzen A."/>
            <person name="Lundell T."/>
            <person name="Morin E."/>
            <person name="Murat C."/>
            <person name="Sun H."/>
            <person name="Tunlid A."/>
            <person name="Henrissat B."/>
            <person name="Grigoriev I.V."/>
            <person name="Hibbett D.S."/>
            <person name="Martin F."/>
            <person name="Nordberg H.P."/>
            <person name="Cantor M.N."/>
            <person name="Hua S.X."/>
        </authorList>
    </citation>
    <scope>NUCLEOTIDE SEQUENCE [LARGE SCALE GENOMIC DNA]</scope>
    <source>
        <strain evidence="3 4">F 1598</strain>
    </source>
</reference>
<feature type="compositionally biased region" description="Polar residues" evidence="1">
    <location>
        <begin position="712"/>
        <end position="729"/>
    </location>
</feature>
<dbReference type="GO" id="GO:0042149">
    <property type="term" value="P:cellular response to glucose starvation"/>
    <property type="evidence" value="ECO:0007669"/>
    <property type="project" value="TreeGrafter"/>
</dbReference>
<feature type="region of interest" description="Disordered" evidence="1">
    <location>
        <begin position="108"/>
        <end position="135"/>
    </location>
</feature>
<sequence length="958" mass="102620">MANYLPVLLVSANSNSIPDDSAVCTLPRGQVDYLSHNWEEEDVWRSWRNMTRQKNEIANGIRLENASWRTWWKQRNKLKTVTPETLNWLKDSDVTWLYGPLHTAVDWTPPPKSKPVPMSVDDKNPASAHDRLDLNIGSSRMKPILKHRTISELLMSDLPLSPMSSSPGSDTERGDDDEEDVWVQDVAEGDTGLKGLSHKHERRRPPLLHTKSDTHLTRLPTRSFGRGSPPRITTEGSSSAPPTPGSTTSRSSYVTDRKSSLPSQTSGSDQDTSSSLGTNGHGKKKHISFNTFVEQCIAIEKPKSSHDGSSFGSGTPRHSSSRIYDSGYDDGYDEDTESTLLEEEEEDDVLFNSSPPEHDHFDSHSNSDSDDDEDDDEVLEIRTTSIRQRASPGRSSSSSSSSGSSRSPSGGGAKRYNASTPASSNRGFRYGPALLRTPSVEKEHMTILPIAPTILKTKGVGNGVDADDDYEYPISARDGGFYGAGTDVPVHLVYVPPLGSNYCMDSSDLQTGADVYRHREAYFSVGTGRGVNALMPSVRAKPSTGQEKEFYQTPLATSSTIGDGAEEDAYDYFEGPDLGMAFADRRTHSQRTERQEVRNDDVAKVGGPGMVKFAEGGAASVKARSSGTPQVVVKGVNGAIQEGRERSRSRSRSRSRTPSPGEFSTPSNTLIPPASPAVAVPRVASSHLIDQLPTSSSNSSLLSPPDVAPSRGRSSTPVSENQSRGRSATRNSSFSDRERSSSRGTSSPIGSISPEGSAVGIAIGSAYGVYANGRDRESSSRRGKGERGRVGRRDYAASADDVRASLGRFGDGRRVASNSPTSSGSSTASATSTAVPTYGSSPLRISTDSSEMDSVMSTPMPTPTPKPTPNGLQAEQLRHPPPSNPPVSSIKHTLHVLPPLPSVPSTAVTHSPKGIVGPPGSPTNARPSEDGTLVGRAADMVSSAGAFLGSIWQGNVRT</sequence>
<feature type="compositionally biased region" description="Polar residues" evidence="1">
    <location>
        <begin position="838"/>
        <end position="849"/>
    </location>
</feature>
<evidence type="ECO:0000313" key="4">
    <source>
        <dbReference type="Proteomes" id="UP000054166"/>
    </source>
</evidence>
<feature type="compositionally biased region" description="Basic and acidic residues" evidence="1">
    <location>
        <begin position="773"/>
        <end position="803"/>
    </location>
</feature>
<reference evidence="4" key="2">
    <citation type="submission" date="2015-01" db="EMBL/GenBank/DDBJ databases">
        <title>Evolutionary Origins and Diversification of the Mycorrhizal Mutualists.</title>
        <authorList>
            <consortium name="DOE Joint Genome Institute"/>
            <consortium name="Mycorrhizal Genomics Consortium"/>
            <person name="Kohler A."/>
            <person name="Kuo A."/>
            <person name="Nagy L.G."/>
            <person name="Floudas D."/>
            <person name="Copeland A."/>
            <person name="Barry K.W."/>
            <person name="Cichocki N."/>
            <person name="Veneault-Fourrey C."/>
            <person name="LaButti K."/>
            <person name="Lindquist E.A."/>
            <person name="Lipzen A."/>
            <person name="Lundell T."/>
            <person name="Morin E."/>
            <person name="Murat C."/>
            <person name="Riley R."/>
            <person name="Ohm R."/>
            <person name="Sun H."/>
            <person name="Tunlid A."/>
            <person name="Henrissat B."/>
            <person name="Grigoriev I.V."/>
            <person name="Hibbett D.S."/>
            <person name="Martin F."/>
        </authorList>
    </citation>
    <scope>NUCLEOTIDE SEQUENCE [LARGE SCALE GENOMIC DNA]</scope>
    <source>
        <strain evidence="4">F 1598</strain>
    </source>
</reference>
<feature type="domain" description="Nitrogen regulatory protein areA GATA-like" evidence="2">
    <location>
        <begin position="46"/>
        <end position="73"/>
    </location>
</feature>
<dbReference type="GO" id="GO:0007039">
    <property type="term" value="P:protein catabolic process in the vacuole"/>
    <property type="evidence" value="ECO:0007669"/>
    <property type="project" value="TreeGrafter"/>
</dbReference>
<dbReference type="EMBL" id="KN832973">
    <property type="protein sequence ID" value="KIM90399.1"/>
    <property type="molecule type" value="Genomic_DNA"/>
</dbReference>
<accession>A0A0C3GFD9</accession>
<feature type="compositionally biased region" description="Low complexity" evidence="1">
    <location>
        <begin position="742"/>
        <end position="757"/>
    </location>
</feature>
<dbReference type="HOGENOM" id="CLU_007439_0_0_1"/>
<feature type="compositionally biased region" description="Low complexity" evidence="1">
    <location>
        <begin position="816"/>
        <end position="834"/>
    </location>
</feature>
<evidence type="ECO:0000256" key="1">
    <source>
        <dbReference type="SAM" id="MobiDB-lite"/>
    </source>
</evidence>
<feature type="compositionally biased region" description="Low complexity" evidence="1">
    <location>
        <begin position="233"/>
        <end position="252"/>
    </location>
</feature>
<name>A0A0C3GFD9_PILCF</name>
<dbReference type="InterPro" id="IPR013860">
    <property type="entry name" value="AreA_GATA"/>
</dbReference>
<dbReference type="Pfam" id="PF08550">
    <property type="entry name" value="GATA_AreA"/>
    <property type="match status" value="1"/>
</dbReference>
<feature type="compositionally biased region" description="Low complexity" evidence="1">
    <location>
        <begin position="263"/>
        <end position="277"/>
    </location>
</feature>
<feature type="region of interest" description="Disordered" evidence="1">
    <location>
        <begin position="772"/>
        <end position="887"/>
    </location>
</feature>
<dbReference type="PANTHER" id="PTHR28051:SF1">
    <property type="entry name" value="PROTEIN MTL1-RELATED"/>
    <property type="match status" value="1"/>
</dbReference>
<feature type="compositionally biased region" description="Polar residues" evidence="1">
    <location>
        <begin position="417"/>
        <end position="426"/>
    </location>
</feature>
<feature type="compositionally biased region" description="Basic residues" evidence="1">
    <location>
        <begin position="196"/>
        <end position="206"/>
    </location>
</feature>
<feature type="compositionally biased region" description="Low complexity" evidence="1">
    <location>
        <begin position="692"/>
        <end position="705"/>
    </location>
</feature>
<feature type="compositionally biased region" description="Low complexity" evidence="1">
    <location>
        <begin position="391"/>
        <end position="408"/>
    </location>
</feature>
<organism evidence="3 4">
    <name type="scientific">Piloderma croceum (strain F 1598)</name>
    <dbReference type="NCBI Taxonomy" id="765440"/>
    <lineage>
        <taxon>Eukaryota</taxon>
        <taxon>Fungi</taxon>
        <taxon>Dikarya</taxon>
        <taxon>Basidiomycota</taxon>
        <taxon>Agaricomycotina</taxon>
        <taxon>Agaricomycetes</taxon>
        <taxon>Agaricomycetidae</taxon>
        <taxon>Atheliales</taxon>
        <taxon>Atheliaceae</taxon>
        <taxon>Piloderma</taxon>
    </lineage>
</organism>
<feature type="region of interest" description="Disordered" evidence="1">
    <location>
        <begin position="906"/>
        <end position="933"/>
    </location>
</feature>
<evidence type="ECO:0000313" key="3">
    <source>
        <dbReference type="EMBL" id="KIM90399.1"/>
    </source>
</evidence>
<feature type="compositionally biased region" description="Basic and acidic residues" evidence="1">
    <location>
        <begin position="356"/>
        <end position="367"/>
    </location>
</feature>
<gene>
    <name evidence="3" type="ORF">PILCRDRAFT_812137</name>
</gene>
<dbReference type="InterPro" id="IPR052292">
    <property type="entry name" value="Glucose_repression_reg"/>
</dbReference>
<feature type="compositionally biased region" description="Acidic residues" evidence="1">
    <location>
        <begin position="368"/>
        <end position="378"/>
    </location>
</feature>
<feature type="region of interest" description="Disordered" evidence="1">
    <location>
        <begin position="156"/>
        <end position="284"/>
    </location>
</feature>
<feature type="region of interest" description="Disordered" evidence="1">
    <location>
        <begin position="300"/>
        <end position="430"/>
    </location>
</feature>
<proteinExistence type="predicted"/>
<keyword evidence="4" id="KW-1185">Reference proteome</keyword>
<dbReference type="InParanoid" id="A0A0C3GFD9"/>
<dbReference type="OrthoDB" id="5563539at2759"/>
<feature type="compositionally biased region" description="Polar residues" evidence="1">
    <location>
        <begin position="307"/>
        <end position="323"/>
    </location>
</feature>
<feature type="region of interest" description="Disordered" evidence="1">
    <location>
        <begin position="692"/>
        <end position="757"/>
    </location>
</feature>
<feature type="compositionally biased region" description="Acidic residues" evidence="1">
    <location>
        <begin position="173"/>
        <end position="182"/>
    </location>
</feature>